<dbReference type="GO" id="GO:0006935">
    <property type="term" value="P:chemotaxis"/>
    <property type="evidence" value="ECO:0007669"/>
    <property type="project" value="InterPro"/>
</dbReference>
<keyword evidence="6" id="KW-1133">Transmembrane helix</keyword>
<dbReference type="InterPro" id="IPR024478">
    <property type="entry name" value="HlyB_4HB_MCP"/>
</dbReference>
<keyword evidence="2" id="KW-0997">Cell inner membrane</keyword>
<dbReference type="Pfam" id="PF00015">
    <property type="entry name" value="MCPsignal"/>
    <property type="match status" value="1"/>
</dbReference>
<dbReference type="InterPro" id="IPR003660">
    <property type="entry name" value="HAMP_dom"/>
</dbReference>
<dbReference type="SMART" id="SM00304">
    <property type="entry name" value="HAMP"/>
    <property type="match status" value="1"/>
</dbReference>
<dbReference type="PROSITE" id="PS50111">
    <property type="entry name" value="CHEMOTAXIS_TRANSDUC_2"/>
    <property type="match status" value="1"/>
</dbReference>
<name>A0A160T897_9ZZZZ</name>
<evidence type="ECO:0000259" key="8">
    <source>
        <dbReference type="PROSITE" id="PS50192"/>
    </source>
</evidence>
<accession>A0A160T897</accession>
<reference evidence="10" key="1">
    <citation type="submission" date="2015-10" db="EMBL/GenBank/DDBJ databases">
        <authorList>
            <person name="Gilbert D.G."/>
        </authorList>
    </citation>
    <scope>NUCLEOTIDE SEQUENCE</scope>
</reference>
<evidence type="ECO:0000256" key="6">
    <source>
        <dbReference type="SAM" id="Phobius"/>
    </source>
</evidence>
<feature type="transmembrane region" description="Helical" evidence="6">
    <location>
        <begin position="190"/>
        <end position="214"/>
    </location>
</feature>
<dbReference type="SUPFAM" id="SSF58104">
    <property type="entry name" value="Methyl-accepting chemotaxis protein (MCP) signaling domain"/>
    <property type="match status" value="1"/>
</dbReference>
<dbReference type="Pfam" id="PF00672">
    <property type="entry name" value="HAMP"/>
    <property type="match status" value="1"/>
</dbReference>
<dbReference type="FunFam" id="1.10.287.950:FF:000001">
    <property type="entry name" value="Methyl-accepting chemotaxis sensory transducer"/>
    <property type="match status" value="1"/>
</dbReference>
<keyword evidence="5" id="KW-0175">Coiled coil</keyword>
<feature type="coiled-coil region" evidence="5">
    <location>
        <begin position="295"/>
        <end position="322"/>
    </location>
</feature>
<dbReference type="Gene3D" id="1.10.287.950">
    <property type="entry name" value="Methyl-accepting chemotaxis protein"/>
    <property type="match status" value="1"/>
</dbReference>
<keyword evidence="3" id="KW-0807">Transducer</keyword>
<dbReference type="EMBL" id="CZQC01000005">
    <property type="protein sequence ID" value="CUS40240.1"/>
    <property type="molecule type" value="Genomic_DNA"/>
</dbReference>
<evidence type="ECO:0000313" key="10">
    <source>
        <dbReference type="EMBL" id="CUS40240.1"/>
    </source>
</evidence>
<dbReference type="GO" id="GO:0005886">
    <property type="term" value="C:plasma membrane"/>
    <property type="evidence" value="ECO:0007669"/>
    <property type="project" value="UniProtKB-SubCell"/>
</dbReference>
<proteinExistence type="inferred from homology"/>
<feature type="domain" description="Methyl-accepting transducer" evidence="7">
    <location>
        <begin position="270"/>
        <end position="506"/>
    </location>
</feature>
<sequence length="542" mass="58580">MNWSNLSLAHKLRLPIALVGFILLALSIVQISALNTISNDSDHIENTYIPAINLTLNADRDLYQAQIAERSIALGIHTKNFIDMHSANLNQVQDRINKVRGLDIPVEIQQQADKFLAAYSAWRPKSEKLVAQTTNGQLSQSDATEMSTNALDKEFESMRDQLDALGEMIAAAAESLHADNMAVKDSSLSVILTLVVIAIGVTLFIAVVVPKLIIRPINNLTRVLESLADGRGDLTARLPTTGDDEVGRMAKSFNRFLDRMQTLVCNIQLIVEDVRASSAELKSGADESQALSKQYAESMDMVANANREMAEAIEEVARTTVEVSEEAKDSDTTAKAVANQFRSAVTDIMALAGSVNDASIVIKDLEKETVNIASVLDVIKGIAEQTNLLALNAAIEAARAGEQGRGFAVVADEVRTLAGKTQKSTGDINTMIDKLQSGVDRAVNSMKGGEEKAEGTVTSARESEEQVKQISASLIRITDRILRVASAIEEQTSVINEINGNLSNARDLSKTGQASAEKITVSVGILNKRAEDINSQISNYTF</sequence>
<evidence type="ECO:0000256" key="3">
    <source>
        <dbReference type="ARBA" id="ARBA00023224"/>
    </source>
</evidence>
<comment type="subcellular location">
    <subcellularLocation>
        <location evidence="1">Cell inner membrane</location>
        <topology evidence="1">Multi-pass membrane protein</topology>
    </subcellularLocation>
</comment>
<dbReference type="PROSITE" id="PS50885">
    <property type="entry name" value="HAMP"/>
    <property type="match status" value="1"/>
</dbReference>
<evidence type="ECO:0000256" key="2">
    <source>
        <dbReference type="ARBA" id="ARBA00022519"/>
    </source>
</evidence>
<feature type="domain" description="HAMP" evidence="9">
    <location>
        <begin position="211"/>
        <end position="265"/>
    </location>
</feature>
<dbReference type="PRINTS" id="PR00260">
    <property type="entry name" value="CHEMTRNSDUCR"/>
</dbReference>
<evidence type="ECO:0000256" key="4">
    <source>
        <dbReference type="ARBA" id="ARBA00029447"/>
    </source>
</evidence>
<dbReference type="GO" id="GO:0004888">
    <property type="term" value="F:transmembrane signaling receptor activity"/>
    <property type="evidence" value="ECO:0007669"/>
    <property type="project" value="InterPro"/>
</dbReference>
<dbReference type="SMART" id="SM00283">
    <property type="entry name" value="MA"/>
    <property type="match status" value="1"/>
</dbReference>
<comment type="similarity">
    <text evidence="4">Belongs to the methyl-accepting chemotaxis (MCP) protein family.</text>
</comment>
<organism evidence="10">
    <name type="scientific">hydrothermal vent metagenome</name>
    <dbReference type="NCBI Taxonomy" id="652676"/>
    <lineage>
        <taxon>unclassified sequences</taxon>
        <taxon>metagenomes</taxon>
        <taxon>ecological metagenomes</taxon>
    </lineage>
</organism>
<evidence type="ECO:0000256" key="1">
    <source>
        <dbReference type="ARBA" id="ARBA00004429"/>
    </source>
</evidence>
<feature type="domain" description="T-SNARE coiled-coil homology" evidence="8">
    <location>
        <begin position="457"/>
        <end position="519"/>
    </location>
</feature>
<keyword evidence="2" id="KW-1003">Cell membrane</keyword>
<keyword evidence="6" id="KW-0812">Transmembrane</keyword>
<dbReference type="GO" id="GO:0007165">
    <property type="term" value="P:signal transduction"/>
    <property type="evidence" value="ECO:0007669"/>
    <property type="project" value="UniProtKB-KW"/>
</dbReference>
<keyword evidence="6" id="KW-0472">Membrane</keyword>
<dbReference type="PANTHER" id="PTHR32089:SF120">
    <property type="entry name" value="METHYL-ACCEPTING CHEMOTAXIS PROTEIN TLPQ"/>
    <property type="match status" value="1"/>
</dbReference>
<dbReference type="CDD" id="cd06225">
    <property type="entry name" value="HAMP"/>
    <property type="match status" value="1"/>
</dbReference>
<gene>
    <name evidence="10" type="ORF">MGWOODY_Tha931</name>
</gene>
<dbReference type="PROSITE" id="PS50192">
    <property type="entry name" value="T_SNARE"/>
    <property type="match status" value="1"/>
</dbReference>
<dbReference type="InterPro" id="IPR004090">
    <property type="entry name" value="Chemotax_Me-accpt_rcpt"/>
</dbReference>
<dbReference type="AlphaFoldDB" id="A0A160T897"/>
<evidence type="ECO:0000259" key="9">
    <source>
        <dbReference type="PROSITE" id="PS50885"/>
    </source>
</evidence>
<dbReference type="InterPro" id="IPR004089">
    <property type="entry name" value="MCPsignal_dom"/>
</dbReference>
<dbReference type="PANTHER" id="PTHR32089">
    <property type="entry name" value="METHYL-ACCEPTING CHEMOTAXIS PROTEIN MCPB"/>
    <property type="match status" value="1"/>
</dbReference>
<evidence type="ECO:0000256" key="5">
    <source>
        <dbReference type="SAM" id="Coils"/>
    </source>
</evidence>
<evidence type="ECO:0000259" key="7">
    <source>
        <dbReference type="PROSITE" id="PS50111"/>
    </source>
</evidence>
<protein>
    <submittedName>
        <fullName evidence="10">Methyl-accepting chemotaxis protein</fullName>
    </submittedName>
</protein>
<dbReference type="Pfam" id="PF12729">
    <property type="entry name" value="4HB_MCP_1"/>
    <property type="match status" value="1"/>
</dbReference>
<dbReference type="InterPro" id="IPR000727">
    <property type="entry name" value="T_SNARE_dom"/>
</dbReference>